<accession>A0A819PR39</accession>
<dbReference type="Gene3D" id="3.90.226.10">
    <property type="entry name" value="2-enoyl-CoA Hydratase, Chain A, domain 1"/>
    <property type="match status" value="1"/>
</dbReference>
<dbReference type="SUPFAM" id="SSF52096">
    <property type="entry name" value="ClpP/crotonase"/>
    <property type="match status" value="1"/>
</dbReference>
<dbReference type="GO" id="GO:0006635">
    <property type="term" value="P:fatty acid beta-oxidation"/>
    <property type="evidence" value="ECO:0007669"/>
    <property type="project" value="TreeGrafter"/>
</dbReference>
<dbReference type="InterPro" id="IPR014748">
    <property type="entry name" value="Enoyl-CoA_hydra_C"/>
</dbReference>
<evidence type="ECO:0000313" key="2">
    <source>
        <dbReference type="EMBL" id="CAF4021740.1"/>
    </source>
</evidence>
<dbReference type="CDD" id="cd06558">
    <property type="entry name" value="crotonase-like"/>
    <property type="match status" value="1"/>
</dbReference>
<evidence type="ECO:0000313" key="3">
    <source>
        <dbReference type="Proteomes" id="UP000663874"/>
    </source>
</evidence>
<evidence type="ECO:0000256" key="1">
    <source>
        <dbReference type="ARBA" id="ARBA00023239"/>
    </source>
</evidence>
<gene>
    <name evidence="2" type="ORF">FNK824_LOCUS27113</name>
</gene>
<dbReference type="AlphaFoldDB" id="A0A819PR39"/>
<dbReference type="PANTHER" id="PTHR11941:SF133">
    <property type="entry name" value="1,2-EPOXYPHENYLACETYL-COA ISOMERASE"/>
    <property type="match status" value="1"/>
</dbReference>
<name>A0A819PR39_9BILA</name>
<dbReference type="InterPro" id="IPR001753">
    <property type="entry name" value="Enoyl-CoA_hydra/iso"/>
</dbReference>
<dbReference type="InterPro" id="IPR029045">
    <property type="entry name" value="ClpP/crotonase-like_dom_sf"/>
</dbReference>
<dbReference type="Gene3D" id="1.10.12.10">
    <property type="entry name" value="Lyase 2-enoyl-coa Hydratase, Chain A, domain 2"/>
    <property type="match status" value="1"/>
</dbReference>
<dbReference type="Pfam" id="PF00378">
    <property type="entry name" value="ECH_1"/>
    <property type="match status" value="1"/>
</dbReference>
<organism evidence="2 3">
    <name type="scientific">Rotaria sordida</name>
    <dbReference type="NCBI Taxonomy" id="392033"/>
    <lineage>
        <taxon>Eukaryota</taxon>
        <taxon>Metazoa</taxon>
        <taxon>Spiralia</taxon>
        <taxon>Gnathifera</taxon>
        <taxon>Rotifera</taxon>
        <taxon>Eurotatoria</taxon>
        <taxon>Bdelloidea</taxon>
        <taxon>Philodinida</taxon>
        <taxon>Philodinidae</taxon>
        <taxon>Rotaria</taxon>
    </lineage>
</organism>
<reference evidence="2" key="1">
    <citation type="submission" date="2021-02" db="EMBL/GenBank/DDBJ databases">
        <authorList>
            <person name="Nowell W R."/>
        </authorList>
    </citation>
    <scope>NUCLEOTIDE SEQUENCE</scope>
</reference>
<dbReference type="Proteomes" id="UP000663874">
    <property type="component" value="Unassembled WGS sequence"/>
</dbReference>
<dbReference type="PANTHER" id="PTHR11941">
    <property type="entry name" value="ENOYL-COA HYDRATASE-RELATED"/>
    <property type="match status" value="1"/>
</dbReference>
<comment type="caution">
    <text evidence="2">The sequence shown here is derived from an EMBL/GenBank/DDBJ whole genome shotgun (WGS) entry which is preliminary data.</text>
</comment>
<sequence length="259" mass="27684">MFNHLIYEIKEGICTITLNRPDVYNALNPVLIQEITQAFLQAGADSSVRVVVLTGMGDKAFCSGADLKAGMNGSTSLGDSLRSGYNPMILSIRDLAKPIICRLNGVAAGAGCSLALACDVIIASETARMSQIFVSIGLIIDAGSSYFLPRLLGSQKAFELASTGRIVEAKECLELGLVNKVFPPNELDLAVNQTAKMYAKSATKAIGLIKKMLNQSYHSTLSEMLELEAVNQDIAGQTHDFMEGVSAFLGKTLPNFKGK</sequence>
<proteinExistence type="predicted"/>
<dbReference type="EMBL" id="CAJOBE010006940">
    <property type="protein sequence ID" value="CAF4021740.1"/>
    <property type="molecule type" value="Genomic_DNA"/>
</dbReference>
<dbReference type="GO" id="GO:0016829">
    <property type="term" value="F:lyase activity"/>
    <property type="evidence" value="ECO:0007669"/>
    <property type="project" value="UniProtKB-KW"/>
</dbReference>
<evidence type="ECO:0008006" key="4">
    <source>
        <dbReference type="Google" id="ProtNLM"/>
    </source>
</evidence>
<protein>
    <recommendedName>
        <fullName evidence="4">2-(1,2-epoxy-1,2-dihydrophenyl)acetyl-CoA isomerase</fullName>
    </recommendedName>
</protein>
<keyword evidence="1" id="KW-0456">Lyase</keyword>